<keyword evidence="9 11" id="KW-1208">Phospholipid metabolism</keyword>
<evidence type="ECO:0000256" key="3">
    <source>
        <dbReference type="ARBA" id="ARBA00022793"/>
    </source>
</evidence>
<comment type="similarity">
    <text evidence="11">Belongs to the phosphatidylserine decarboxylase family. PSD-A subfamily.</text>
</comment>
<feature type="active site" description="Schiff-base intermediate with substrate; via pyruvic acid" evidence="11">
    <location>
        <position position="194"/>
    </location>
</feature>
<keyword evidence="2 11" id="KW-0444">Lipid biosynthesis</keyword>
<comment type="function">
    <text evidence="11">Catalyzes the formation of phosphatidylethanolamine (PtdEtn) from phosphatidylserine (PtdSer).</text>
</comment>
<protein>
    <recommendedName>
        <fullName evidence="11">Phosphatidylserine decarboxylase proenzyme</fullName>
        <ecNumber evidence="11">4.1.1.65</ecNumber>
    </recommendedName>
    <component>
        <recommendedName>
            <fullName evidence="11">Phosphatidylserine decarboxylase alpha chain</fullName>
        </recommendedName>
    </component>
    <component>
        <recommendedName>
            <fullName evidence="11">Phosphatidylserine decarboxylase beta chain</fullName>
        </recommendedName>
    </component>
</protein>
<dbReference type="PANTHER" id="PTHR35809:SF1">
    <property type="entry name" value="ARCHAETIDYLSERINE DECARBOXYLASE PROENZYME-RELATED"/>
    <property type="match status" value="1"/>
</dbReference>
<comment type="catalytic activity">
    <reaction evidence="11">
        <text>a 1,2-diacyl-sn-glycero-3-phospho-L-serine + H(+) = a 1,2-diacyl-sn-glycero-3-phosphoethanolamine + CO2</text>
        <dbReference type="Rhea" id="RHEA:20828"/>
        <dbReference type="ChEBI" id="CHEBI:15378"/>
        <dbReference type="ChEBI" id="CHEBI:16526"/>
        <dbReference type="ChEBI" id="CHEBI:57262"/>
        <dbReference type="ChEBI" id="CHEBI:64612"/>
        <dbReference type="EC" id="4.1.1.65"/>
    </reaction>
</comment>
<dbReference type="PANTHER" id="PTHR35809">
    <property type="entry name" value="ARCHAETIDYLSERINE DECARBOXYLASE PROENZYME-RELATED"/>
    <property type="match status" value="1"/>
</dbReference>
<keyword evidence="14" id="KW-1185">Reference proteome</keyword>
<dbReference type="InterPro" id="IPR003817">
    <property type="entry name" value="PS_Dcarbxylase"/>
</dbReference>
<gene>
    <name evidence="11" type="primary">psd</name>
    <name evidence="13" type="ORF">STSP2_00009</name>
</gene>
<evidence type="ECO:0000256" key="10">
    <source>
        <dbReference type="ARBA" id="ARBA00023317"/>
    </source>
</evidence>
<feature type="chain" id="PRO_5023433169" description="Phosphatidylserine decarboxylase alpha chain" evidence="11">
    <location>
        <begin position="194"/>
        <end position="227"/>
    </location>
</feature>
<proteinExistence type="inferred from homology"/>
<keyword evidence="10 11" id="KW-0670">Pyruvate</keyword>
<reference evidence="14" key="1">
    <citation type="submission" date="2017-02" db="EMBL/GenBank/DDBJ databases">
        <title>Comparative genomics and description of representatives of a novel lineage of planctomycetes thriving in anoxic sediments.</title>
        <authorList>
            <person name="Spring S."/>
            <person name="Bunk B."/>
            <person name="Sproer C."/>
        </authorList>
    </citation>
    <scope>NUCLEOTIDE SEQUENCE [LARGE SCALE GENOMIC DNA]</scope>
    <source>
        <strain evidence="14">ST-NAGAB-D1</strain>
    </source>
</reference>
<dbReference type="EC" id="4.1.1.65" evidence="11"/>
<evidence type="ECO:0000256" key="1">
    <source>
        <dbReference type="ARBA" id="ARBA00022475"/>
    </source>
</evidence>
<keyword evidence="12" id="KW-1133">Transmembrane helix</keyword>
<keyword evidence="7 11" id="KW-0594">Phospholipid biosynthesis</keyword>
<dbReference type="GO" id="GO:0006646">
    <property type="term" value="P:phosphatidylethanolamine biosynthetic process"/>
    <property type="evidence" value="ECO:0007669"/>
    <property type="project" value="UniProtKB-UniRule"/>
</dbReference>
<keyword evidence="8 11" id="KW-0456">Lyase</keyword>
<dbReference type="AlphaFoldDB" id="A0A1U9NG07"/>
<evidence type="ECO:0000256" key="9">
    <source>
        <dbReference type="ARBA" id="ARBA00023264"/>
    </source>
</evidence>
<evidence type="ECO:0000256" key="5">
    <source>
        <dbReference type="ARBA" id="ARBA00023136"/>
    </source>
</evidence>
<keyword evidence="5 11" id="KW-0472">Membrane</keyword>
<sequence>MKIPLTKYGMPQVAVFPGLVVAAMLTIAIGGHYDVIRPGWVRGSEIVLAAVLVWVLAFFRDPERNVPADESLLLSPADGRISDITEVDEPALGGTAIRIGIFLNIFNVHINRAPCSVRIGKITYKEGEFKNACDPESARVNESNALEMQRTAQPADKLIVRQISGAIARRIVCATAEGDELTQGRRFGMIKFGSRTELYLPARENASVQVQVGDKVKAGLTVLVKYE</sequence>
<comment type="pathway">
    <text evidence="11">Phospholipid metabolism; phosphatidylethanolamine biosynthesis; phosphatidylethanolamine from CDP-diacylglycerol: step 2/2.</text>
</comment>
<keyword evidence="3 11" id="KW-0210">Decarboxylase</keyword>
<dbReference type="Pfam" id="PF02666">
    <property type="entry name" value="PS_Dcarbxylase"/>
    <property type="match status" value="1"/>
</dbReference>
<dbReference type="UniPathway" id="UPA00558">
    <property type="reaction ID" value="UER00616"/>
</dbReference>
<evidence type="ECO:0000256" key="2">
    <source>
        <dbReference type="ARBA" id="ARBA00022516"/>
    </source>
</evidence>
<dbReference type="GO" id="GO:0005886">
    <property type="term" value="C:plasma membrane"/>
    <property type="evidence" value="ECO:0007669"/>
    <property type="project" value="UniProtKB-SubCell"/>
</dbReference>
<organism evidence="13 14">
    <name type="scientific">Anaerohalosphaera lusitana</name>
    <dbReference type="NCBI Taxonomy" id="1936003"/>
    <lineage>
        <taxon>Bacteria</taxon>
        <taxon>Pseudomonadati</taxon>
        <taxon>Planctomycetota</taxon>
        <taxon>Phycisphaerae</taxon>
        <taxon>Sedimentisphaerales</taxon>
        <taxon>Anaerohalosphaeraceae</taxon>
        <taxon>Anaerohalosphaera</taxon>
    </lineage>
</organism>
<evidence type="ECO:0000256" key="6">
    <source>
        <dbReference type="ARBA" id="ARBA00023145"/>
    </source>
</evidence>
<dbReference type="EMBL" id="CP019791">
    <property type="protein sequence ID" value="AQT66871.1"/>
    <property type="molecule type" value="Genomic_DNA"/>
</dbReference>
<accession>A0A1U9NG07</accession>
<evidence type="ECO:0000313" key="14">
    <source>
        <dbReference type="Proteomes" id="UP000189674"/>
    </source>
</evidence>
<dbReference type="STRING" id="1936003.STSP2_00009"/>
<evidence type="ECO:0000256" key="12">
    <source>
        <dbReference type="SAM" id="Phobius"/>
    </source>
</evidence>
<feature type="transmembrane region" description="Helical" evidence="12">
    <location>
        <begin position="12"/>
        <end position="33"/>
    </location>
</feature>
<feature type="modified residue" description="Pyruvic acid (Ser); by autocatalysis" evidence="11">
    <location>
        <position position="194"/>
    </location>
</feature>
<keyword evidence="4 11" id="KW-0443">Lipid metabolism</keyword>
<feature type="site" description="Cleavage (non-hydrolytic); by autocatalysis" evidence="11">
    <location>
        <begin position="193"/>
        <end position="194"/>
    </location>
</feature>
<feature type="chain" id="PRO_5023433168" description="Phosphatidylserine decarboxylase beta chain" evidence="11">
    <location>
        <begin position="1"/>
        <end position="193"/>
    </location>
</feature>
<comment type="cofactor">
    <cofactor evidence="11">
        <name>pyruvate</name>
        <dbReference type="ChEBI" id="CHEBI:15361"/>
    </cofactor>
    <text evidence="11">Binds 1 pyruvoyl group covalently per subunit.</text>
</comment>
<evidence type="ECO:0000313" key="13">
    <source>
        <dbReference type="EMBL" id="AQT66871.1"/>
    </source>
</evidence>
<keyword evidence="12" id="KW-0812">Transmembrane</keyword>
<name>A0A1U9NG07_9BACT</name>
<evidence type="ECO:0000256" key="11">
    <source>
        <dbReference type="HAMAP-Rule" id="MF_00664"/>
    </source>
</evidence>
<dbReference type="RefSeq" id="WP_146658671.1">
    <property type="nucleotide sequence ID" value="NZ_CP019791.1"/>
</dbReference>
<comment type="subunit">
    <text evidence="11">Heterodimer of a large membrane-associated beta subunit and a small pyruvoyl-containing alpha subunit.</text>
</comment>
<evidence type="ECO:0000256" key="4">
    <source>
        <dbReference type="ARBA" id="ARBA00023098"/>
    </source>
</evidence>
<comment type="subcellular location">
    <subcellularLocation>
        <location evidence="11">Cell membrane</location>
        <topology evidence="11">Peripheral membrane protein</topology>
    </subcellularLocation>
</comment>
<dbReference type="HAMAP" id="MF_00664">
    <property type="entry name" value="PS_decarb_PSD_A"/>
    <property type="match status" value="1"/>
</dbReference>
<dbReference type="GO" id="GO:0004609">
    <property type="term" value="F:phosphatidylserine decarboxylase activity"/>
    <property type="evidence" value="ECO:0007669"/>
    <property type="project" value="UniProtKB-UniRule"/>
</dbReference>
<dbReference type="NCBIfam" id="NF003685">
    <property type="entry name" value="PRK05305.2-5"/>
    <property type="match status" value="1"/>
</dbReference>
<evidence type="ECO:0000256" key="8">
    <source>
        <dbReference type="ARBA" id="ARBA00023239"/>
    </source>
</evidence>
<dbReference type="InterPro" id="IPR033175">
    <property type="entry name" value="PSD-A"/>
</dbReference>
<feature type="transmembrane region" description="Helical" evidence="12">
    <location>
        <begin position="39"/>
        <end position="59"/>
    </location>
</feature>
<dbReference type="Proteomes" id="UP000189674">
    <property type="component" value="Chromosome"/>
</dbReference>
<dbReference type="OrthoDB" id="9790893at2"/>
<keyword evidence="6 11" id="KW-0865">Zymogen</keyword>
<dbReference type="KEGG" id="alus:STSP2_00009"/>
<comment type="PTM">
    <text evidence="11">Is synthesized initially as an inactive proenzyme. Formation of the active enzyme involves a self-maturation process in which the active site pyruvoyl group is generated from an internal serine residue via an autocatalytic post-translational modification. Two non-identical subunits are generated from the proenzyme in this reaction, and the pyruvate is formed at the N-terminus of the alpha chain, which is derived from the carboxyl end of the proenzyme. The post-translation cleavage follows an unusual pathway, termed non-hydrolytic serinolysis, in which the side chain hydroxyl group of the serine supplies its oxygen atom to form the C-terminus of the beta chain, while the remainder of the serine residue undergoes an oxidative deamination to produce ammonia and the pyruvoyl prosthetic group on the alpha chain.</text>
</comment>
<keyword evidence="1 11" id="KW-1003">Cell membrane</keyword>
<evidence type="ECO:0000256" key="7">
    <source>
        <dbReference type="ARBA" id="ARBA00023209"/>
    </source>
</evidence>